<keyword evidence="6" id="KW-1185">Reference proteome</keyword>
<dbReference type="RefSeq" id="WP_188475428.1">
    <property type="nucleotide sequence ID" value="NZ_BMFZ01000017.1"/>
</dbReference>
<evidence type="ECO:0000259" key="2">
    <source>
        <dbReference type="Pfam" id="PF06744"/>
    </source>
</evidence>
<keyword evidence="1" id="KW-0812">Transmembrane</keyword>
<keyword evidence="1" id="KW-0472">Membrane</keyword>
<organism evidence="5 6">
    <name type="scientific">Hafnia psychrotolerans</name>
    <dbReference type="NCBI Taxonomy" id="1477018"/>
    <lineage>
        <taxon>Bacteria</taxon>
        <taxon>Pseudomonadati</taxon>
        <taxon>Pseudomonadota</taxon>
        <taxon>Gammaproteobacteria</taxon>
        <taxon>Enterobacterales</taxon>
        <taxon>Hafniaceae</taxon>
        <taxon>Hafnia</taxon>
    </lineage>
</organism>
<sequence>MKRIALPVKKPEVWFWIITLLLLLAGIVLCWLVWQHPERVRLIRETPERDRWLTGLVVGTSVITLCALLSFAGLRLSAKKGFDETRQHAEGDDAPAPVIAEKAEDKSQTEVRLLKTRLRRRYGLFWRYKVRLLMVVGEPEQITALAPKLVAQGWLEGRRTVLIHGGSLHEEADETRQAQWRKIRRSRPLDGIVWAMTELQSKDPQWLDDGLRTLEKTGEALRYQPPVYLWQVCDSTWPQAERAEQPVGTVFAANASPESVESQLKSLMPQLREQGLQQVFLNRQHDFLLRLANTLQESAALRWRRILTPWFSEYAQRIPLRGLMFSLPDSSAPATDVHEKTWTAPASWQGVLEDCRSAQGRRVGLPWEQTLCYGVLALIVLWGAGSVLSFVVNRHQMVSAAEQAQYLAKPLPVSDEQLIALQTLRNDIDRMQARVAKGAPWYQRFGLDHNAQLLTTLMPWYGNASNRLIRDAAASSLQQKLNELASLPANSPKRAALARSGYDQLKAYLMMARPEKAEGAFYAQVMKTAEPVRPGVSPGLWQSLAPDLWQFYAVNLPAQPSWKITADKSLVLQARQVLLGEIGQRNAESTLYENMLLSVRRNYADMTLVDMTGGTDAQRLFTSEEGVPGMFTRKAWDEQIQQAIDKAVESRREEIDWVLSDNRHSVADNISPEALKKRLTERYFTDFSGSWLTFLNSLRWNEVHNLSDVIDQLTLMSDVRQSPLIALMNTLAWQGQTGQKGQALTDSLVKSAKALINSDAQPAIDQQASGPVGPLDETFGPLLTLMGKGNAKNMMSSDSSLSLQTLLTRVTRVRLKLQQVANSSDPQEMTQVLAQTVFQGKSVDLTDTQEYGSLIAASLGEEWSGFGQTMFVQPLTQAWETVLQPSSASLNDQWKNAIVANWKSAFDGRYPFAVSKSDASLPMLAEFIRKDSGRIDSFLTRQLSGVLHKEGTRWVPDKVNSQGLTFNPEFLTAINQLSQISDILFTDGSQGMRFELLARPVPDVVETNLSIDGQKLHYFNQMESWQSFRWPGDTYKPGTMLTWTSTSAGARLYGDYQGTWGLIRWLEQAKQQKLDEGRYQLTFTTPDKQPLQWILRTELGKGPLGLLQLRNFTLPTQIFLTQAAPALTEQPFDPDAIAEEQ</sequence>
<gene>
    <name evidence="5" type="ORF">GCM10011328_41400</name>
</gene>
<evidence type="ECO:0000313" key="5">
    <source>
        <dbReference type="EMBL" id="GGA61831.1"/>
    </source>
</evidence>
<keyword evidence="1" id="KW-1133">Transmembrane helix</keyword>
<evidence type="ECO:0000259" key="4">
    <source>
        <dbReference type="Pfam" id="PF21070"/>
    </source>
</evidence>
<feature type="domain" description="IcmF-related" evidence="3">
    <location>
        <begin position="420"/>
        <end position="734"/>
    </location>
</feature>
<evidence type="ECO:0000313" key="6">
    <source>
        <dbReference type="Proteomes" id="UP000627464"/>
    </source>
</evidence>
<dbReference type="Proteomes" id="UP000627464">
    <property type="component" value="Unassembled WGS sequence"/>
</dbReference>
<dbReference type="PANTHER" id="PTHR36153">
    <property type="entry name" value="INNER MEMBRANE PROTEIN-RELATED"/>
    <property type="match status" value="1"/>
</dbReference>
<dbReference type="InterPro" id="IPR048677">
    <property type="entry name" value="TssM1_hel"/>
</dbReference>
<reference evidence="6" key="1">
    <citation type="journal article" date="2019" name="Int. J. Syst. Evol. Microbiol.">
        <title>The Global Catalogue of Microorganisms (GCM) 10K type strain sequencing project: providing services to taxonomists for standard genome sequencing and annotation.</title>
        <authorList>
            <consortium name="The Broad Institute Genomics Platform"/>
            <consortium name="The Broad Institute Genome Sequencing Center for Infectious Disease"/>
            <person name="Wu L."/>
            <person name="Ma J."/>
        </authorList>
    </citation>
    <scope>NUCLEOTIDE SEQUENCE [LARGE SCALE GENOMIC DNA]</scope>
    <source>
        <strain evidence="6">CGMCC 1.12806</strain>
    </source>
</reference>
<dbReference type="Pfam" id="PF06744">
    <property type="entry name" value="IcmF_C"/>
    <property type="match status" value="1"/>
</dbReference>
<feature type="transmembrane region" description="Helical" evidence="1">
    <location>
        <begin position="12"/>
        <end position="34"/>
    </location>
</feature>
<feature type="domain" description="Type VI secretion system component TssM1 helical" evidence="4">
    <location>
        <begin position="885"/>
        <end position="989"/>
    </location>
</feature>
<feature type="transmembrane region" description="Helical" evidence="1">
    <location>
        <begin position="54"/>
        <end position="76"/>
    </location>
</feature>
<dbReference type="InterPro" id="IPR010623">
    <property type="entry name" value="IcmF_C"/>
</dbReference>
<comment type="caution">
    <text evidence="5">The sequence shown here is derived from an EMBL/GenBank/DDBJ whole genome shotgun (WGS) entry which is preliminary data.</text>
</comment>
<dbReference type="EMBL" id="BMFZ01000017">
    <property type="protein sequence ID" value="GGA61831.1"/>
    <property type="molecule type" value="Genomic_DNA"/>
</dbReference>
<proteinExistence type="predicted"/>
<dbReference type="InterPro" id="IPR009612">
    <property type="entry name" value="IcmF-rel"/>
</dbReference>
<protein>
    <submittedName>
        <fullName evidence="5">Type VI secretion protein VasK</fullName>
    </submittedName>
</protein>
<dbReference type="PANTHER" id="PTHR36153:SF1">
    <property type="entry name" value="TYPE VI SECRETION SYSTEM COMPONENT TSSM1"/>
    <property type="match status" value="1"/>
</dbReference>
<dbReference type="InterPro" id="IPR053156">
    <property type="entry name" value="T6SS_TssM-like"/>
</dbReference>
<evidence type="ECO:0000259" key="3">
    <source>
        <dbReference type="Pfam" id="PF06761"/>
    </source>
</evidence>
<accession>A0ABQ1H849</accession>
<dbReference type="Pfam" id="PF21070">
    <property type="entry name" value="IcmF_helical"/>
    <property type="match status" value="1"/>
</dbReference>
<evidence type="ECO:0000256" key="1">
    <source>
        <dbReference type="SAM" id="Phobius"/>
    </source>
</evidence>
<name>A0ABQ1H849_9GAMM</name>
<feature type="transmembrane region" description="Helical" evidence="1">
    <location>
        <begin position="371"/>
        <end position="392"/>
    </location>
</feature>
<dbReference type="Pfam" id="PF06761">
    <property type="entry name" value="IcmF-related"/>
    <property type="match status" value="1"/>
</dbReference>
<feature type="domain" description="Type VI secretion system IcmF C-terminal" evidence="2">
    <location>
        <begin position="999"/>
        <end position="1098"/>
    </location>
</feature>